<dbReference type="OrthoDB" id="6247875at2759"/>
<comment type="caution">
    <text evidence="6">The sequence shown here is derived from an EMBL/GenBank/DDBJ whole genome shotgun (WGS) entry which is preliminary data.</text>
</comment>
<feature type="region of interest" description="Disordered" evidence="4">
    <location>
        <begin position="134"/>
        <end position="153"/>
    </location>
</feature>
<dbReference type="GO" id="GO:0030154">
    <property type="term" value="P:cell differentiation"/>
    <property type="evidence" value="ECO:0007669"/>
    <property type="project" value="TreeGrafter"/>
</dbReference>
<dbReference type="EMBL" id="CAJVPK010000194">
    <property type="protein sequence ID" value="CAG8471341.1"/>
    <property type="molecule type" value="Genomic_DNA"/>
</dbReference>
<accession>A0A9N8W422</accession>
<name>A0A9N8W422_9GLOM</name>
<dbReference type="InterPro" id="IPR036910">
    <property type="entry name" value="HMG_box_dom_sf"/>
</dbReference>
<evidence type="ECO:0000259" key="5">
    <source>
        <dbReference type="PROSITE" id="PS50118"/>
    </source>
</evidence>
<dbReference type="AlphaFoldDB" id="A0A9N8W422"/>
<dbReference type="Gene3D" id="1.10.30.10">
    <property type="entry name" value="High mobility group box domain"/>
    <property type="match status" value="1"/>
</dbReference>
<keyword evidence="3" id="KW-0539">Nucleus</keyword>
<dbReference type="CDD" id="cd01389">
    <property type="entry name" value="HMG-box_ROX1-like"/>
    <property type="match status" value="1"/>
</dbReference>
<feature type="domain" description="HMG box" evidence="5">
    <location>
        <begin position="50"/>
        <end position="118"/>
    </location>
</feature>
<proteinExistence type="predicted"/>
<feature type="DNA-binding region" description="HMG box" evidence="3">
    <location>
        <begin position="50"/>
        <end position="118"/>
    </location>
</feature>
<dbReference type="GO" id="GO:0001228">
    <property type="term" value="F:DNA-binding transcription activator activity, RNA polymerase II-specific"/>
    <property type="evidence" value="ECO:0007669"/>
    <property type="project" value="TreeGrafter"/>
</dbReference>
<sequence length="168" mass="19281">MSFTYINELLSSPSTSELFSNPSYPLYLSVETLTKAAEKQRSSKRAPYSIPRPPNPFFIFRKNYTAKMKQEAERSSTTDTSKNVGKIWKEQGPKVKKLFQALSLLAKKNHNLKYPDYKYQPKSKTLKQLTFCHVDPGTGNKDEDNEEGELNNCSDDFVSEFFSNRNNS</sequence>
<dbReference type="Pfam" id="PF00505">
    <property type="entry name" value="HMG_box"/>
    <property type="match status" value="1"/>
</dbReference>
<evidence type="ECO:0000256" key="1">
    <source>
        <dbReference type="ARBA" id="ARBA00023125"/>
    </source>
</evidence>
<evidence type="ECO:0000256" key="2">
    <source>
        <dbReference type="ARBA" id="ARBA00023163"/>
    </source>
</evidence>
<keyword evidence="7" id="KW-1185">Reference proteome</keyword>
<dbReference type="PROSITE" id="PS50118">
    <property type="entry name" value="HMG_BOX_2"/>
    <property type="match status" value="1"/>
</dbReference>
<evidence type="ECO:0000313" key="7">
    <source>
        <dbReference type="Proteomes" id="UP000789706"/>
    </source>
</evidence>
<protein>
    <submittedName>
        <fullName evidence="6">7623_t:CDS:1</fullName>
    </submittedName>
</protein>
<dbReference type="Proteomes" id="UP000789706">
    <property type="component" value="Unassembled WGS sequence"/>
</dbReference>
<keyword evidence="2" id="KW-0804">Transcription</keyword>
<evidence type="ECO:0000313" key="6">
    <source>
        <dbReference type="EMBL" id="CAG8471341.1"/>
    </source>
</evidence>
<dbReference type="GO" id="GO:0005634">
    <property type="term" value="C:nucleus"/>
    <property type="evidence" value="ECO:0007669"/>
    <property type="project" value="UniProtKB-UniRule"/>
</dbReference>
<dbReference type="PANTHER" id="PTHR10270">
    <property type="entry name" value="SOX TRANSCRIPTION FACTOR"/>
    <property type="match status" value="1"/>
</dbReference>
<dbReference type="InterPro" id="IPR009071">
    <property type="entry name" value="HMG_box_dom"/>
</dbReference>
<reference evidence="6" key="1">
    <citation type="submission" date="2021-06" db="EMBL/GenBank/DDBJ databases">
        <authorList>
            <person name="Kallberg Y."/>
            <person name="Tangrot J."/>
            <person name="Rosling A."/>
        </authorList>
    </citation>
    <scope>NUCLEOTIDE SEQUENCE</scope>
    <source>
        <strain evidence="6">AZ414A</strain>
    </source>
</reference>
<dbReference type="PANTHER" id="PTHR10270:SF161">
    <property type="entry name" value="SEX-DETERMINING REGION Y PROTEIN"/>
    <property type="match status" value="1"/>
</dbReference>
<dbReference type="InterPro" id="IPR050140">
    <property type="entry name" value="SRY-related_HMG-box_TF-like"/>
</dbReference>
<organism evidence="6 7">
    <name type="scientific">Diversispora eburnea</name>
    <dbReference type="NCBI Taxonomy" id="1213867"/>
    <lineage>
        <taxon>Eukaryota</taxon>
        <taxon>Fungi</taxon>
        <taxon>Fungi incertae sedis</taxon>
        <taxon>Mucoromycota</taxon>
        <taxon>Glomeromycotina</taxon>
        <taxon>Glomeromycetes</taxon>
        <taxon>Diversisporales</taxon>
        <taxon>Diversisporaceae</taxon>
        <taxon>Diversispora</taxon>
    </lineage>
</organism>
<dbReference type="SMART" id="SM00398">
    <property type="entry name" value="HMG"/>
    <property type="match status" value="1"/>
</dbReference>
<keyword evidence="1 3" id="KW-0238">DNA-binding</keyword>
<gene>
    <name evidence="6" type="ORF">DEBURN_LOCUS3175</name>
</gene>
<evidence type="ECO:0000256" key="4">
    <source>
        <dbReference type="SAM" id="MobiDB-lite"/>
    </source>
</evidence>
<dbReference type="SUPFAM" id="SSF47095">
    <property type="entry name" value="HMG-box"/>
    <property type="match status" value="1"/>
</dbReference>
<dbReference type="GO" id="GO:0000978">
    <property type="term" value="F:RNA polymerase II cis-regulatory region sequence-specific DNA binding"/>
    <property type="evidence" value="ECO:0007669"/>
    <property type="project" value="TreeGrafter"/>
</dbReference>
<evidence type="ECO:0000256" key="3">
    <source>
        <dbReference type="PROSITE-ProRule" id="PRU00267"/>
    </source>
</evidence>